<name>A0A8T0TUG6_PANVG</name>
<accession>A0A8T0TUG6</accession>
<comment type="caution">
    <text evidence="1">The sequence shown here is derived from an EMBL/GenBank/DDBJ whole genome shotgun (WGS) entry which is preliminary data.</text>
</comment>
<evidence type="ECO:0008006" key="3">
    <source>
        <dbReference type="Google" id="ProtNLM"/>
    </source>
</evidence>
<dbReference type="AlphaFoldDB" id="A0A8T0TUG6"/>
<dbReference type="PANTHER" id="PTHR34396">
    <property type="entry name" value="OS03G0264950 PROTEIN-RELATED"/>
    <property type="match status" value="1"/>
</dbReference>
<evidence type="ECO:0000313" key="2">
    <source>
        <dbReference type="Proteomes" id="UP000823388"/>
    </source>
</evidence>
<dbReference type="EMBL" id="CM029043">
    <property type="protein sequence ID" value="KAG2612384.1"/>
    <property type="molecule type" value="Genomic_DNA"/>
</dbReference>
<evidence type="ECO:0000313" key="1">
    <source>
        <dbReference type="EMBL" id="KAG2612384.1"/>
    </source>
</evidence>
<organism evidence="1 2">
    <name type="scientific">Panicum virgatum</name>
    <name type="common">Blackwell switchgrass</name>
    <dbReference type="NCBI Taxonomy" id="38727"/>
    <lineage>
        <taxon>Eukaryota</taxon>
        <taxon>Viridiplantae</taxon>
        <taxon>Streptophyta</taxon>
        <taxon>Embryophyta</taxon>
        <taxon>Tracheophyta</taxon>
        <taxon>Spermatophyta</taxon>
        <taxon>Magnoliopsida</taxon>
        <taxon>Liliopsida</taxon>
        <taxon>Poales</taxon>
        <taxon>Poaceae</taxon>
        <taxon>PACMAD clade</taxon>
        <taxon>Panicoideae</taxon>
        <taxon>Panicodae</taxon>
        <taxon>Paniceae</taxon>
        <taxon>Panicinae</taxon>
        <taxon>Panicum</taxon>
        <taxon>Panicum sect. Hiantes</taxon>
    </lineage>
</organism>
<protein>
    <recommendedName>
        <fullName evidence="3">BED-type domain-containing protein</fullName>
    </recommendedName>
</protein>
<dbReference type="PANTHER" id="PTHR34396:SF31">
    <property type="entry name" value="OS02G0326900 PROTEIN"/>
    <property type="match status" value="1"/>
</dbReference>
<gene>
    <name evidence="1" type="ORF">PVAP13_4KG206920</name>
</gene>
<dbReference type="GO" id="GO:0005634">
    <property type="term" value="C:nucleus"/>
    <property type="evidence" value="ECO:0007669"/>
    <property type="project" value="TreeGrafter"/>
</dbReference>
<keyword evidence="2" id="KW-1185">Reference proteome</keyword>
<dbReference type="Proteomes" id="UP000823388">
    <property type="component" value="Chromosome 4K"/>
</dbReference>
<dbReference type="GO" id="GO:0006357">
    <property type="term" value="P:regulation of transcription by RNA polymerase II"/>
    <property type="evidence" value="ECO:0007669"/>
    <property type="project" value="TreeGrafter"/>
</dbReference>
<dbReference type="SMART" id="SM00614">
    <property type="entry name" value="ZnF_BED"/>
    <property type="match status" value="1"/>
</dbReference>
<reference evidence="1 2" key="1">
    <citation type="submission" date="2020-05" db="EMBL/GenBank/DDBJ databases">
        <title>WGS assembly of Panicum virgatum.</title>
        <authorList>
            <person name="Lovell J.T."/>
            <person name="Jenkins J."/>
            <person name="Shu S."/>
            <person name="Juenger T.E."/>
            <person name="Schmutz J."/>
        </authorList>
    </citation>
    <scope>NUCLEOTIDE SEQUENCE [LARGE SCALE GENOMIC DNA]</scope>
    <source>
        <strain evidence="2">cv. AP13</strain>
    </source>
</reference>
<dbReference type="InterPro" id="IPR053031">
    <property type="entry name" value="Cuticle_assoc_protein"/>
</dbReference>
<proteinExistence type="predicted"/>
<sequence length="223" mass="24345">MELQRQEVVILMDENYTINDDLRACGLPGDDKDDLAASMDGVGSSIALIIVDASAGVGASSSATLSSTPSLTLSSSNGTSSLTMKRRSAVCNDFEEVFEEGPNDKKVRVFAKCIHCCHVLIGRSSHGTEHLLRHQKVCSGKLNHANFVQSRLALNPDGSIHNWRVIEERRPQLLPTTVEILTCIKDWELGDARAQHDVEKEILELEQAFGNMDQGEGQATGKE</sequence>
<dbReference type="GO" id="GO:1990837">
    <property type="term" value="F:sequence-specific double-stranded DNA binding"/>
    <property type="evidence" value="ECO:0007669"/>
    <property type="project" value="TreeGrafter"/>
</dbReference>